<dbReference type="Pfam" id="PF04260">
    <property type="entry name" value="DUF436"/>
    <property type="match status" value="1"/>
</dbReference>
<accession>A0A1S8KNW7</accession>
<dbReference type="Proteomes" id="UP000190409">
    <property type="component" value="Unassembled WGS sequence"/>
</dbReference>
<evidence type="ECO:0000256" key="1">
    <source>
        <dbReference type="HAMAP-Rule" id="MF_00800"/>
    </source>
</evidence>
<sequence length="183" mass="19682">MSLSHLSDDLTHILADLFSRFKPNERSPRLFVLGYSTSTIIGEAIGQQTSLAIGQQIVQTTQAFLAERDIALAVQCCEHLNRALVVEATVAEQFNLPLVSVVPILTAGGGVATAAYDLFKKPVIVEAIEADCGLDIGQTAIGMHIKHVQVPKHLTPKQLGHAPVFGLASRPKLIGGNRAYYDN</sequence>
<dbReference type="EMBL" id="MUYF01000003">
    <property type="protein sequence ID" value="OOL81400.1"/>
    <property type="molecule type" value="Genomic_DNA"/>
</dbReference>
<comment type="similarity">
    <text evidence="1">Belongs to the UPF0340 family.</text>
</comment>
<comment type="caution">
    <text evidence="2">The sequence shown here is derived from an EMBL/GenBank/DDBJ whole genome shotgun (WGS) entry which is preliminary data.</text>
</comment>
<dbReference type="SUPFAM" id="SSF110710">
    <property type="entry name" value="TTHA0583/YokD-like"/>
    <property type="match status" value="1"/>
</dbReference>
<dbReference type="NCBIfam" id="TIGR01440">
    <property type="entry name" value="TIGR01440 family protein"/>
    <property type="match status" value="1"/>
</dbReference>
<dbReference type="InterPro" id="IPR006340">
    <property type="entry name" value="DUF436"/>
</dbReference>
<name>A0A1S8KNW7_9LACT</name>
<dbReference type="AlphaFoldDB" id="A0A1S8KNW7"/>
<dbReference type="PIRSF" id="PIRSF007510">
    <property type="entry name" value="UCP007510"/>
    <property type="match status" value="1"/>
</dbReference>
<dbReference type="HAMAP" id="MF_00800">
    <property type="entry name" value="UPF0340"/>
    <property type="match status" value="1"/>
</dbReference>
<organism evidence="2 3">
    <name type="scientific">Dolosigranulum pigrum</name>
    <dbReference type="NCBI Taxonomy" id="29394"/>
    <lineage>
        <taxon>Bacteria</taxon>
        <taxon>Bacillati</taxon>
        <taxon>Bacillota</taxon>
        <taxon>Bacilli</taxon>
        <taxon>Lactobacillales</taxon>
        <taxon>Carnobacteriaceae</taxon>
        <taxon>Dolosigranulum</taxon>
    </lineage>
</organism>
<dbReference type="Gene3D" id="3.40.50.10360">
    <property type="entry name" value="Hypothetical protein TT1679"/>
    <property type="match status" value="1"/>
</dbReference>
<dbReference type="InterPro" id="IPR028345">
    <property type="entry name" value="Antibiotic_NAT-like"/>
</dbReference>
<reference evidence="2 3" key="1">
    <citation type="submission" date="2017-01" db="EMBL/GenBank/DDBJ databases">
        <title>Complete Genome Sequence of Dolosigranulum pigrum isolated from a Patient with interstitial lung disease.</title>
        <authorList>
            <person name="Mukhopadhyay R."/>
            <person name="Joaquin J."/>
            <person name="Hogue R."/>
            <person name="Fitzgerald S."/>
            <person name="Jospin G."/>
            <person name="Eisen J.A."/>
            <person name="Chaturvedi V."/>
        </authorList>
    </citation>
    <scope>NUCLEOTIDE SEQUENCE [LARGE SCALE GENOMIC DNA]</scope>
    <source>
        <strain evidence="2 3">15S00348</strain>
    </source>
</reference>
<evidence type="ECO:0000313" key="2">
    <source>
        <dbReference type="EMBL" id="OOL81400.1"/>
    </source>
</evidence>
<protein>
    <recommendedName>
        <fullName evidence="1">UPF0340 protein BWX42_06395</fullName>
    </recommendedName>
</protein>
<evidence type="ECO:0000313" key="3">
    <source>
        <dbReference type="Proteomes" id="UP000190409"/>
    </source>
</evidence>
<gene>
    <name evidence="2" type="ORF">BWX42_06395</name>
</gene>
<proteinExistence type="inferred from homology"/>